<name>A0ABY6AVD5_9BURK</name>
<evidence type="ECO:0000313" key="1">
    <source>
        <dbReference type="EMBL" id="UXH77161.1"/>
    </source>
</evidence>
<protein>
    <submittedName>
        <fullName evidence="1">Uncharacterized protein</fullName>
    </submittedName>
</protein>
<organism evidence="1 2">
    <name type="scientific">Roseateles amylovorans</name>
    <dbReference type="NCBI Taxonomy" id="2978473"/>
    <lineage>
        <taxon>Bacteria</taxon>
        <taxon>Pseudomonadati</taxon>
        <taxon>Pseudomonadota</taxon>
        <taxon>Betaproteobacteria</taxon>
        <taxon>Burkholderiales</taxon>
        <taxon>Sphaerotilaceae</taxon>
        <taxon>Roseateles</taxon>
    </lineage>
</organism>
<proteinExistence type="predicted"/>
<reference evidence="1" key="1">
    <citation type="submission" date="2022-10" db="EMBL/GenBank/DDBJ databases">
        <title>Characterization and whole genome sequencing of a new Roseateles species, isolated from fresh water.</title>
        <authorList>
            <person name="Guliayeva D.Y."/>
            <person name="Akhremchuk A.E."/>
            <person name="Sikolenko M.A."/>
            <person name="Valentovich L.N."/>
            <person name="Sidarenka A.V."/>
        </authorList>
    </citation>
    <scope>NUCLEOTIDE SEQUENCE</scope>
    <source>
        <strain evidence="1">BIM B-1768</strain>
    </source>
</reference>
<dbReference type="Proteomes" id="UP001064933">
    <property type="component" value="Chromosome"/>
</dbReference>
<dbReference type="RefSeq" id="WP_261756905.1">
    <property type="nucleotide sequence ID" value="NZ_CP104562.2"/>
</dbReference>
<accession>A0ABY6AVD5</accession>
<keyword evidence="2" id="KW-1185">Reference proteome</keyword>
<sequence>MRIVLDKDRAGERDVWFLRRFTGALGEGQAFGPAECSDTLVDGAAVTANTAGRVPALRELGE</sequence>
<evidence type="ECO:0000313" key="2">
    <source>
        <dbReference type="Proteomes" id="UP001064933"/>
    </source>
</evidence>
<gene>
    <name evidence="1" type="ORF">N4261_19395</name>
</gene>
<dbReference type="EMBL" id="CP104562">
    <property type="protein sequence ID" value="UXH77161.1"/>
    <property type="molecule type" value="Genomic_DNA"/>
</dbReference>